<proteinExistence type="predicted"/>
<organism evidence="2 3">
    <name type="scientific">Cymbomonas tetramitiformis</name>
    <dbReference type="NCBI Taxonomy" id="36881"/>
    <lineage>
        <taxon>Eukaryota</taxon>
        <taxon>Viridiplantae</taxon>
        <taxon>Chlorophyta</taxon>
        <taxon>Pyramimonadophyceae</taxon>
        <taxon>Pyramimonadales</taxon>
        <taxon>Pyramimonadaceae</taxon>
        <taxon>Cymbomonas</taxon>
    </lineage>
</organism>
<dbReference type="Proteomes" id="UP001190700">
    <property type="component" value="Unassembled WGS sequence"/>
</dbReference>
<dbReference type="AlphaFoldDB" id="A0AAE0BR71"/>
<gene>
    <name evidence="2" type="ORF">CYMTET_49602</name>
</gene>
<dbReference type="InterPro" id="IPR011040">
    <property type="entry name" value="Sialidase"/>
</dbReference>
<protein>
    <recommendedName>
        <fullName evidence="1">Sialidase domain-containing protein</fullName>
    </recommendedName>
</protein>
<evidence type="ECO:0000313" key="3">
    <source>
        <dbReference type="Proteomes" id="UP001190700"/>
    </source>
</evidence>
<dbReference type="CDD" id="cd15482">
    <property type="entry name" value="Sialidase_non-viral"/>
    <property type="match status" value="1"/>
</dbReference>
<dbReference type="PANTHER" id="PTHR43752">
    <property type="entry name" value="BNR/ASP-BOX REPEAT FAMILY PROTEIN"/>
    <property type="match status" value="1"/>
</dbReference>
<evidence type="ECO:0000259" key="1">
    <source>
        <dbReference type="Pfam" id="PF13088"/>
    </source>
</evidence>
<name>A0AAE0BR71_9CHLO</name>
<reference evidence="2 3" key="1">
    <citation type="journal article" date="2015" name="Genome Biol. Evol.">
        <title>Comparative Genomics of a Bacterivorous Green Alga Reveals Evolutionary Causalities and Consequences of Phago-Mixotrophic Mode of Nutrition.</title>
        <authorList>
            <person name="Burns J.A."/>
            <person name="Paasch A."/>
            <person name="Narechania A."/>
            <person name="Kim E."/>
        </authorList>
    </citation>
    <scope>NUCLEOTIDE SEQUENCE [LARGE SCALE GENOMIC DNA]</scope>
    <source>
        <strain evidence="2 3">PLY_AMNH</strain>
    </source>
</reference>
<dbReference type="SUPFAM" id="SSF50939">
    <property type="entry name" value="Sialidases"/>
    <property type="match status" value="1"/>
</dbReference>
<feature type="domain" description="Sialidase" evidence="1">
    <location>
        <begin position="7"/>
        <end position="139"/>
    </location>
</feature>
<comment type="caution">
    <text evidence="2">The sequence shown here is derived from an EMBL/GenBank/DDBJ whole genome shotgun (WGS) entry which is preliminary data.</text>
</comment>
<sequence length="303" mass="33032">MHLRAAFSDDLITWSQPVSFPVARYHGHALWAPVLFQAKDGSTWLFYAESTHCKKPPMGYMPSRWAPGGDIRLIKSWDGVTWTMPTTIYPQTMHGQIPKVIANPPIQTAAGAIVLPVWRERPSAFASCKTDSSVNAGWGVLASSDNDAPHPGYRASAQMLLMPGPVPLPRCSSSRVPCLCPDAPHAGSRASAQMLLIPGPVPLPRCSLIRVRASAQMLLIRVLPLPRCSSCRVPCLCPDAPHPGFRAFAQRVSGTWLIEGAVAETSRGKLLQLFRSKLKRVFAASSDSEGPNTFKALWVYALK</sequence>
<evidence type="ECO:0000313" key="2">
    <source>
        <dbReference type="EMBL" id="KAK3240570.1"/>
    </source>
</evidence>
<feature type="non-terminal residue" evidence="2">
    <location>
        <position position="303"/>
    </location>
</feature>
<dbReference type="EMBL" id="LGRX02033604">
    <property type="protein sequence ID" value="KAK3240570.1"/>
    <property type="molecule type" value="Genomic_DNA"/>
</dbReference>
<accession>A0AAE0BR71</accession>
<dbReference type="Pfam" id="PF13088">
    <property type="entry name" value="BNR_2"/>
    <property type="match status" value="1"/>
</dbReference>
<dbReference type="InterPro" id="IPR036278">
    <property type="entry name" value="Sialidase_sf"/>
</dbReference>
<dbReference type="PANTHER" id="PTHR43752:SF2">
    <property type="entry name" value="BNR_ASP-BOX REPEAT FAMILY PROTEIN"/>
    <property type="match status" value="1"/>
</dbReference>
<keyword evidence="3" id="KW-1185">Reference proteome</keyword>